<reference evidence="7 8" key="1">
    <citation type="journal article" date="2011" name="Nature">
        <title>Genome sequencing reveals insights into physiology and longevity of the naked mole rat.</title>
        <authorList>
            <person name="Kim E.B."/>
            <person name="Fang X."/>
            <person name="Fushan A.A."/>
            <person name="Huang Z."/>
            <person name="Lobanov A.V."/>
            <person name="Han L."/>
            <person name="Marino S.M."/>
            <person name="Sun X."/>
            <person name="Turanov A.A."/>
            <person name="Yang P."/>
            <person name="Yim S.H."/>
            <person name="Zhao X."/>
            <person name="Kasaikina M.V."/>
            <person name="Stoletzki N."/>
            <person name="Peng C."/>
            <person name="Polak P."/>
            <person name="Xiong Z."/>
            <person name="Kiezun A."/>
            <person name="Zhu Y."/>
            <person name="Chen Y."/>
            <person name="Kryukov G.V."/>
            <person name="Zhang Q."/>
            <person name="Peshkin L."/>
            <person name="Yang L."/>
            <person name="Bronson R.T."/>
            <person name="Buffenstein R."/>
            <person name="Wang B."/>
            <person name="Han C."/>
            <person name="Li Q."/>
            <person name="Chen L."/>
            <person name="Zhao W."/>
            <person name="Sunyaev S.R."/>
            <person name="Park T.J."/>
            <person name="Zhang G."/>
            <person name="Wang J."/>
            <person name="Gladyshev V.N."/>
        </authorList>
    </citation>
    <scope>NUCLEOTIDE SEQUENCE [LARGE SCALE GENOMIC DNA]</scope>
</reference>
<evidence type="ECO:0000256" key="4">
    <source>
        <dbReference type="RuleBase" id="RU000685"/>
    </source>
</evidence>
<dbReference type="InParanoid" id="G5BL98"/>
<keyword evidence="1" id="KW-0416">Keratin</keyword>
<dbReference type="EMBL" id="JH170871">
    <property type="protein sequence ID" value="EHB10059.1"/>
    <property type="molecule type" value="Genomic_DNA"/>
</dbReference>
<accession>G5BL98</accession>
<dbReference type="InterPro" id="IPR018039">
    <property type="entry name" value="IF_conserved"/>
</dbReference>
<dbReference type="GO" id="GO:0045109">
    <property type="term" value="P:intermediate filament organization"/>
    <property type="evidence" value="ECO:0007669"/>
    <property type="project" value="TreeGrafter"/>
</dbReference>
<feature type="coiled-coil region" evidence="5">
    <location>
        <begin position="231"/>
        <end position="258"/>
    </location>
</feature>
<dbReference type="FunFam" id="1.20.5.1160:FF:000001">
    <property type="entry name" value="Keratin type II"/>
    <property type="match status" value="1"/>
</dbReference>
<dbReference type="PROSITE" id="PS51842">
    <property type="entry name" value="IF_ROD_2"/>
    <property type="match status" value="1"/>
</dbReference>
<comment type="similarity">
    <text evidence="4">Belongs to the intermediate filament family.</text>
</comment>
<dbReference type="PROSITE" id="PS00226">
    <property type="entry name" value="IF_ROD_1"/>
    <property type="match status" value="1"/>
</dbReference>
<evidence type="ECO:0000259" key="6">
    <source>
        <dbReference type="PROSITE" id="PS51842"/>
    </source>
</evidence>
<keyword evidence="3 5" id="KW-0175">Coiled coil</keyword>
<dbReference type="GO" id="GO:0031424">
    <property type="term" value="P:keratinization"/>
    <property type="evidence" value="ECO:0007669"/>
    <property type="project" value="TreeGrafter"/>
</dbReference>
<evidence type="ECO:0000256" key="2">
    <source>
        <dbReference type="ARBA" id="ARBA00022754"/>
    </source>
</evidence>
<name>G5BL98_HETGA</name>
<dbReference type="Gene3D" id="1.20.5.170">
    <property type="match status" value="1"/>
</dbReference>
<evidence type="ECO:0000256" key="5">
    <source>
        <dbReference type="SAM" id="Coils"/>
    </source>
</evidence>
<dbReference type="SMART" id="SM01391">
    <property type="entry name" value="Filament"/>
    <property type="match status" value="1"/>
</dbReference>
<dbReference type="PANTHER" id="PTHR45616">
    <property type="entry name" value="GATA-TYPE DOMAIN-CONTAINING PROTEIN"/>
    <property type="match status" value="1"/>
</dbReference>
<dbReference type="SUPFAM" id="SSF64593">
    <property type="entry name" value="Intermediate filament protein, coiled coil region"/>
    <property type="match status" value="1"/>
</dbReference>
<protein>
    <submittedName>
        <fullName evidence="7">Keratin, type II cuticular Hb5</fullName>
    </submittedName>
</protein>
<dbReference type="InterPro" id="IPR039008">
    <property type="entry name" value="IF_rod_dom"/>
</dbReference>
<dbReference type="Bgee" id="ENSHGLG00000004040">
    <property type="expression patterns" value="Expressed in thyroid gland and 1 other cell type or tissue"/>
</dbReference>
<dbReference type="Proteomes" id="UP000006813">
    <property type="component" value="Unassembled WGS sequence"/>
</dbReference>
<feature type="domain" description="IF rod" evidence="6">
    <location>
        <begin position="4"/>
        <end position="280"/>
    </location>
</feature>
<dbReference type="Pfam" id="PF00038">
    <property type="entry name" value="Filament"/>
    <property type="match status" value="1"/>
</dbReference>
<evidence type="ECO:0000313" key="7">
    <source>
        <dbReference type="EMBL" id="EHB10059.1"/>
    </source>
</evidence>
<dbReference type="GO" id="GO:0030280">
    <property type="term" value="F:structural constituent of skin epidermis"/>
    <property type="evidence" value="ECO:0007669"/>
    <property type="project" value="TreeGrafter"/>
</dbReference>
<evidence type="ECO:0000313" key="8">
    <source>
        <dbReference type="Proteomes" id="UP000006813"/>
    </source>
</evidence>
<dbReference type="Gene3D" id="1.20.5.1160">
    <property type="entry name" value="Vasodilator-stimulated phosphoprotein"/>
    <property type="match status" value="1"/>
</dbReference>
<organism evidence="7 8">
    <name type="scientific">Heterocephalus glaber</name>
    <name type="common">Naked mole rat</name>
    <dbReference type="NCBI Taxonomy" id="10181"/>
    <lineage>
        <taxon>Eukaryota</taxon>
        <taxon>Metazoa</taxon>
        <taxon>Chordata</taxon>
        <taxon>Craniata</taxon>
        <taxon>Vertebrata</taxon>
        <taxon>Euteleostomi</taxon>
        <taxon>Mammalia</taxon>
        <taxon>Eutheria</taxon>
        <taxon>Euarchontoglires</taxon>
        <taxon>Glires</taxon>
        <taxon>Rodentia</taxon>
        <taxon>Hystricomorpha</taxon>
        <taxon>Bathyergidae</taxon>
        <taxon>Heterocephalus</taxon>
    </lineage>
</organism>
<dbReference type="STRING" id="10181.G5BL98"/>
<dbReference type="AlphaFoldDB" id="G5BL98"/>
<keyword evidence="2 4" id="KW-0403">Intermediate filament</keyword>
<evidence type="ECO:0000256" key="3">
    <source>
        <dbReference type="ARBA" id="ARBA00023054"/>
    </source>
</evidence>
<proteinExistence type="inferred from homology"/>
<sequence>MKHEEEEIKCLNSRFAAFINKVGATEQAAGDQNHKVYQNHKCFESNLEPLFEGYIQTLRREAECVEADGGRLASELNHVQEVLKGCKCEEEVALRSTAENDLVRIEQVVNYAYICKEDLEADVHSLVEEEIHILPVHISDTSIIIKMDNSWELNMYSVVAEIKCEETQATVQRHMQSPGDSKEDLNRLNQVIQRLTMEVDGTKDQPCELETARNITALQTEWASCSAEDKLAWLEVALQRAKQDIAKQLQKYQELMTVKLVLDLEIATYRKLLEESSPWQCCGQGQRAQLRLRPHLSAPGGGSGTLDTSAPGGGCAFCSTPGCVEGLSCSGSHGC</sequence>
<gene>
    <name evidence="7" type="ORF">GW7_04047</name>
</gene>
<evidence type="ECO:0000256" key="1">
    <source>
        <dbReference type="ARBA" id="ARBA00022744"/>
    </source>
</evidence>
<dbReference type="GO" id="GO:0005615">
    <property type="term" value="C:extracellular space"/>
    <property type="evidence" value="ECO:0007669"/>
    <property type="project" value="TreeGrafter"/>
</dbReference>
<dbReference type="PANTHER" id="PTHR45616:SF51">
    <property type="entry name" value="IF ROD DOMAIN-CONTAINING PROTEIN"/>
    <property type="match status" value="1"/>
</dbReference>
<dbReference type="GO" id="GO:0045095">
    <property type="term" value="C:keratin filament"/>
    <property type="evidence" value="ECO:0007669"/>
    <property type="project" value="TreeGrafter"/>
</dbReference>